<name>A0A8D7ZWL8_CULPI</name>
<sequence length="147" mass="16428">MILFQQLIAVVVQDVPMNNQVQEVDQVNGWASPAANLEVQGGRFDRPALVIQQVKQVLPMEISMVQNVVPFGTGIWSVHLLVLVHKSCFELLQSRMNVFEVVPTADGVDVGAKHWTEHRQQAVRGAVGEVGEFHALLIQSERRRVKL</sequence>
<organism evidence="1">
    <name type="scientific">Culex pipiens</name>
    <name type="common">House mosquito</name>
    <dbReference type="NCBI Taxonomy" id="7175"/>
    <lineage>
        <taxon>Eukaryota</taxon>
        <taxon>Metazoa</taxon>
        <taxon>Ecdysozoa</taxon>
        <taxon>Arthropoda</taxon>
        <taxon>Hexapoda</taxon>
        <taxon>Insecta</taxon>
        <taxon>Pterygota</taxon>
        <taxon>Neoptera</taxon>
        <taxon>Endopterygota</taxon>
        <taxon>Diptera</taxon>
        <taxon>Nematocera</taxon>
        <taxon>Culicoidea</taxon>
        <taxon>Culicidae</taxon>
        <taxon>Culicinae</taxon>
        <taxon>Culicini</taxon>
        <taxon>Culex</taxon>
        <taxon>Culex</taxon>
    </lineage>
</organism>
<protein>
    <submittedName>
        <fullName evidence="1">(northern house mosquito) hypothetical protein</fullName>
    </submittedName>
</protein>
<dbReference type="AlphaFoldDB" id="A0A8D7ZWL8"/>
<proteinExistence type="predicted"/>
<evidence type="ECO:0000313" key="1">
    <source>
        <dbReference type="EMBL" id="CAG6444097.1"/>
    </source>
</evidence>
<accession>A0A8D7ZWL8</accession>
<dbReference type="EMBL" id="HBUE01002125">
    <property type="protein sequence ID" value="CAG6444097.1"/>
    <property type="molecule type" value="Transcribed_RNA"/>
</dbReference>
<reference evidence="1" key="1">
    <citation type="submission" date="2021-05" db="EMBL/GenBank/DDBJ databases">
        <authorList>
            <person name="Alioto T."/>
            <person name="Alioto T."/>
            <person name="Gomez Garrido J."/>
        </authorList>
    </citation>
    <scope>NUCLEOTIDE SEQUENCE</scope>
</reference>